<dbReference type="Proteomes" id="UP000191408">
    <property type="component" value="Unassembled WGS sequence"/>
</dbReference>
<dbReference type="FunFam" id="2.10.110.10:FF:000119">
    <property type="entry name" value="LIM domain protein"/>
    <property type="match status" value="1"/>
</dbReference>
<reference evidence="13" key="1">
    <citation type="journal article" date="2017" name="Nat. Microbiol.">
        <title>Global analysis of biosynthetic gene clusters reveals vast potential of secondary metabolite production in Penicillium species.</title>
        <authorList>
            <person name="Nielsen J.C."/>
            <person name="Grijseels S."/>
            <person name="Prigent S."/>
            <person name="Ji B."/>
            <person name="Dainat J."/>
            <person name="Nielsen K.F."/>
            <person name="Frisvad J.C."/>
            <person name="Workman M."/>
            <person name="Nielsen J."/>
        </authorList>
    </citation>
    <scope>NUCLEOTIDE SEQUENCE [LARGE SCALE GENOMIC DNA]</scope>
    <source>
        <strain evidence="13">IBT 4502</strain>
    </source>
</reference>
<dbReference type="Pfam" id="PF00172">
    <property type="entry name" value="Zn_clus"/>
    <property type="match status" value="1"/>
</dbReference>
<evidence type="ECO:0000256" key="4">
    <source>
        <dbReference type="ARBA" id="ARBA00023015"/>
    </source>
</evidence>
<dbReference type="Pfam" id="PF11951">
    <property type="entry name" value="Fungal_trans_2"/>
    <property type="match status" value="1"/>
</dbReference>
<feature type="compositionally biased region" description="Low complexity" evidence="9">
    <location>
        <begin position="832"/>
        <end position="858"/>
    </location>
</feature>
<gene>
    <name evidence="12" type="ORF">PENPOL_c001G02499</name>
</gene>
<dbReference type="SMART" id="SM00132">
    <property type="entry name" value="LIM"/>
    <property type="match status" value="2"/>
</dbReference>
<dbReference type="GO" id="GO:0008270">
    <property type="term" value="F:zinc ion binding"/>
    <property type="evidence" value="ECO:0007669"/>
    <property type="project" value="InterPro"/>
</dbReference>
<proteinExistence type="predicted"/>
<evidence type="ECO:0008006" key="14">
    <source>
        <dbReference type="Google" id="ProtNLM"/>
    </source>
</evidence>
<feature type="region of interest" description="Disordered" evidence="9">
    <location>
        <begin position="746"/>
        <end position="773"/>
    </location>
</feature>
<dbReference type="EMBL" id="MDYM01000001">
    <property type="protein sequence ID" value="OQD71557.1"/>
    <property type="molecule type" value="Genomic_DNA"/>
</dbReference>
<feature type="compositionally biased region" description="Pro residues" evidence="9">
    <location>
        <begin position="1136"/>
        <end position="1162"/>
    </location>
</feature>
<evidence type="ECO:0000256" key="7">
    <source>
        <dbReference type="ARBA" id="ARBA00023242"/>
    </source>
</evidence>
<dbReference type="CDD" id="cd09397">
    <property type="entry name" value="LIM1_UF1"/>
    <property type="match status" value="1"/>
</dbReference>
<evidence type="ECO:0000256" key="9">
    <source>
        <dbReference type="SAM" id="MobiDB-lite"/>
    </source>
</evidence>
<dbReference type="STRING" id="60169.A0A1V6P458"/>
<organism evidence="12 13">
    <name type="scientific">Penicillium polonicum</name>
    <dbReference type="NCBI Taxonomy" id="60169"/>
    <lineage>
        <taxon>Eukaryota</taxon>
        <taxon>Fungi</taxon>
        <taxon>Dikarya</taxon>
        <taxon>Ascomycota</taxon>
        <taxon>Pezizomycotina</taxon>
        <taxon>Eurotiomycetes</taxon>
        <taxon>Eurotiomycetidae</taxon>
        <taxon>Eurotiales</taxon>
        <taxon>Aspergillaceae</taxon>
        <taxon>Penicillium</taxon>
    </lineage>
</organism>
<keyword evidence="6" id="KW-0804">Transcription</keyword>
<keyword evidence="13" id="KW-1185">Reference proteome</keyword>
<feature type="compositionally biased region" description="Low complexity" evidence="9">
    <location>
        <begin position="684"/>
        <end position="702"/>
    </location>
</feature>
<evidence type="ECO:0000256" key="1">
    <source>
        <dbReference type="ARBA" id="ARBA00004123"/>
    </source>
</evidence>
<dbReference type="SUPFAM" id="SSF57716">
    <property type="entry name" value="Glucocorticoid receptor-like (DNA-binding domain)"/>
    <property type="match status" value="1"/>
</dbReference>
<dbReference type="InterPro" id="IPR001781">
    <property type="entry name" value="Znf_LIM"/>
</dbReference>
<feature type="compositionally biased region" description="Polar residues" evidence="9">
    <location>
        <begin position="910"/>
        <end position="921"/>
    </location>
</feature>
<keyword evidence="4" id="KW-0805">Transcription regulation</keyword>
<dbReference type="CDD" id="cd00067">
    <property type="entry name" value="GAL4"/>
    <property type="match status" value="1"/>
</dbReference>
<sequence>MPGAKNPQCCDPCRVLHHKCDGILPQCSRCIRTGRECTRGIKETKFRQAKGRTTRTKFPSNQVWLRPPPRVDFVFENGSDQVDNSTEAATNVLSPAGSLHSHADSIPIPERLSPGSSHTAPLPQYRFSNYQVQRSSVVSPATQVVGTPERSSQRPWPLRDPEEARLLQHFVDNVARFFDCTDRLQHFAIHIPYRARHCETLFNAILAMSARHLNRTTDFDPFVSDRYYQECLEKLIPALNDHGVTMDDDLLAATVILRLLEEFDVPLAGSDIRGHSFGTKAFIRSPSLMTTTPSLRQAVYWSGLRQEIYNALSLHQAPDIELRPLDWNSHSNSLGPDAGDCAWANHAITHCAHVLVFCFGEGIRSPAVHADLKAHNQQWSETRPDSFDPYFASGDGEVGTKFPDIRYGCPWHAIGNQYIDLAQILLSVHDPTLPTVGPLRRQLIQEADEVQDHIRRGVWKVCGASLSNDSVPPAMVVGCMAIHLCGDRFTDPHEQDHLIQVLIQTDKLHGWPTHALQRQLRETWVTPIPSPPPSAGFDSDRFTEAKVGRGPPPAIDPSAANRAFLQPNMPTPANSVHLSPLPTSPAPPSTVRPSQNSLTDDLVFSFPMPGNRSPTEVRTPSPMMTDRSAFKSRTPVSSPGQGLGVMPENIRLPPSPLPPKSPDTNHRREESAVSNSSYRTSFASSRYGGSTTRSSTNSLSRGFRSFMDDTPPVPLAPLRTSNHNTSFPRDSNVSVVSSRISKEEASGFDFGISGGQTPTTGLRDLPEEPPSAQFQDHTEYTAFKPANLHPETAATEPGSDAPRKNSNASTTSAFSVTSFARALGLDDQMNNSESSGSDSSPSDARSGSSMSSLPSDASLSRHKPTDPLNLSPLVEELPARTRQTIVEVPGRIRSTMEDVPPIPAAFFSPDSPTDPSINQGGVSLIAERKEVPPTPTPAQPKQSIPRKPPPQRSFTAPLPRQQTPTTPTRSATRSKGKCKGCNQTITGKSISSSDGRLTGRYHRGCFVCFECHSPFQTADFYVLNNRPFCAQHYHERNGSLCAGCHTGIEGHYLETVERNPARPDRRRFHTQCLQCRTCHVLLKGDYFEWNGEVFCERDARRAAAAYHPPPPGPSGPPGRRRPTLPSSPLAKSGQFPPGPYPPHGGRPGPGPGPGLHPGPRFPPGGGGRFPERRTTKLMMI</sequence>
<dbReference type="Gene3D" id="2.10.110.10">
    <property type="entry name" value="Cysteine Rich Protein"/>
    <property type="match status" value="2"/>
</dbReference>
<dbReference type="PANTHER" id="PTHR37534:SF2">
    <property type="entry name" value="N-ACETYLTRANSFERASE DOMAIN-CONTAINING PROTEIN"/>
    <property type="match status" value="1"/>
</dbReference>
<feature type="region of interest" description="Disordered" evidence="9">
    <location>
        <begin position="547"/>
        <end position="731"/>
    </location>
</feature>
<comment type="caution">
    <text evidence="12">The sequence shown here is derived from an EMBL/GenBank/DDBJ whole genome shotgun (WGS) entry which is preliminary data.</text>
</comment>
<feature type="compositionally biased region" description="Pro residues" evidence="9">
    <location>
        <begin position="1107"/>
        <end position="1116"/>
    </location>
</feature>
<keyword evidence="7" id="KW-0539">Nucleus</keyword>
<feature type="domain" description="Zn(2)-C6 fungal-type" evidence="11">
    <location>
        <begin position="9"/>
        <end position="39"/>
    </location>
</feature>
<name>A0A1V6P458_PENPO</name>
<dbReference type="AlphaFoldDB" id="A0A1V6P458"/>
<dbReference type="GO" id="GO:0005634">
    <property type="term" value="C:nucleus"/>
    <property type="evidence" value="ECO:0007669"/>
    <property type="project" value="UniProtKB-SubCell"/>
</dbReference>
<evidence type="ECO:0000256" key="6">
    <source>
        <dbReference type="ARBA" id="ARBA00023163"/>
    </source>
</evidence>
<evidence type="ECO:0000256" key="5">
    <source>
        <dbReference type="ARBA" id="ARBA00023125"/>
    </source>
</evidence>
<dbReference type="InterPro" id="IPR021858">
    <property type="entry name" value="Fun_TF"/>
</dbReference>
<dbReference type="Pfam" id="PF00412">
    <property type="entry name" value="LIM"/>
    <property type="match status" value="2"/>
</dbReference>
<dbReference type="PROSITE" id="PS50023">
    <property type="entry name" value="LIM_DOMAIN_2"/>
    <property type="match status" value="1"/>
</dbReference>
<evidence type="ECO:0000256" key="2">
    <source>
        <dbReference type="ARBA" id="ARBA00022723"/>
    </source>
</evidence>
<comment type="subcellular location">
    <subcellularLocation>
        <location evidence="1">Nucleus</location>
    </subcellularLocation>
</comment>
<feature type="region of interest" description="Disordered" evidence="9">
    <location>
        <begin position="1105"/>
        <end position="1180"/>
    </location>
</feature>
<keyword evidence="2 8" id="KW-0479">Metal-binding</keyword>
<dbReference type="SMART" id="SM00066">
    <property type="entry name" value="GAL4"/>
    <property type="match status" value="1"/>
</dbReference>
<dbReference type="Gene3D" id="4.10.240.10">
    <property type="entry name" value="Zn(2)-C6 fungal-type DNA-binding domain"/>
    <property type="match status" value="1"/>
</dbReference>
<evidence type="ECO:0000256" key="8">
    <source>
        <dbReference type="PROSITE-ProRule" id="PRU00125"/>
    </source>
</evidence>
<feature type="compositionally biased region" description="Polar residues" evidence="9">
    <location>
        <begin position="672"/>
        <end position="683"/>
    </location>
</feature>
<dbReference type="OrthoDB" id="4525710at2759"/>
<dbReference type="CDD" id="cd08368">
    <property type="entry name" value="LIM"/>
    <property type="match status" value="1"/>
</dbReference>
<dbReference type="PROSITE" id="PS50048">
    <property type="entry name" value="ZN2_CY6_FUNGAL_2"/>
    <property type="match status" value="1"/>
</dbReference>
<evidence type="ECO:0000259" key="10">
    <source>
        <dbReference type="PROSITE" id="PS50023"/>
    </source>
</evidence>
<protein>
    <recommendedName>
        <fullName evidence="14">Zn(2)-C6 fungal-type domain-containing protein</fullName>
    </recommendedName>
</protein>
<dbReference type="GO" id="GO:0030695">
    <property type="term" value="F:GTPase regulator activity"/>
    <property type="evidence" value="ECO:0007669"/>
    <property type="project" value="UniProtKB-ARBA"/>
</dbReference>
<evidence type="ECO:0000256" key="3">
    <source>
        <dbReference type="ARBA" id="ARBA00022833"/>
    </source>
</evidence>
<feature type="domain" description="LIM zinc-binding" evidence="10">
    <location>
        <begin position="976"/>
        <end position="1039"/>
    </location>
</feature>
<dbReference type="GO" id="GO:0000981">
    <property type="term" value="F:DNA-binding transcription factor activity, RNA polymerase II-specific"/>
    <property type="evidence" value="ECO:0007669"/>
    <property type="project" value="InterPro"/>
</dbReference>
<keyword evidence="3 8" id="KW-0862">Zinc</keyword>
<accession>A0A1V6P458</accession>
<dbReference type="GO" id="GO:0045944">
    <property type="term" value="P:positive regulation of transcription by RNA polymerase II"/>
    <property type="evidence" value="ECO:0007669"/>
    <property type="project" value="TreeGrafter"/>
</dbReference>
<keyword evidence="8" id="KW-0440">LIM domain</keyword>
<evidence type="ECO:0000259" key="11">
    <source>
        <dbReference type="PROSITE" id="PS50048"/>
    </source>
</evidence>
<feature type="compositionally biased region" description="Low complexity" evidence="9">
    <location>
        <begin position="955"/>
        <end position="971"/>
    </location>
</feature>
<dbReference type="InterPro" id="IPR036864">
    <property type="entry name" value="Zn2-C6_fun-type_DNA-bd_sf"/>
</dbReference>
<feature type="region of interest" description="Disordered" evidence="9">
    <location>
        <begin position="790"/>
        <end position="812"/>
    </location>
</feature>
<keyword evidence="5" id="KW-0238">DNA-binding</keyword>
<dbReference type="PANTHER" id="PTHR37534">
    <property type="entry name" value="TRANSCRIPTIONAL ACTIVATOR PROTEIN UGA3"/>
    <property type="match status" value="1"/>
</dbReference>
<dbReference type="GO" id="GO:0000976">
    <property type="term" value="F:transcription cis-regulatory region binding"/>
    <property type="evidence" value="ECO:0007669"/>
    <property type="project" value="TreeGrafter"/>
</dbReference>
<dbReference type="FunFam" id="2.10.110.10:FF:000105">
    <property type="entry name" value="Similar to LIM domain-containing protein"/>
    <property type="match status" value="1"/>
</dbReference>
<evidence type="ECO:0000313" key="13">
    <source>
        <dbReference type="Proteomes" id="UP000191408"/>
    </source>
</evidence>
<dbReference type="InterPro" id="IPR001138">
    <property type="entry name" value="Zn2Cys6_DnaBD"/>
</dbReference>
<feature type="region of interest" description="Disordered" evidence="9">
    <location>
        <begin position="827"/>
        <end position="980"/>
    </location>
</feature>
<evidence type="ECO:0000313" key="12">
    <source>
        <dbReference type="EMBL" id="OQD71557.1"/>
    </source>
</evidence>
<dbReference type="SUPFAM" id="SSF57701">
    <property type="entry name" value="Zn2/Cys6 DNA-binding domain"/>
    <property type="match status" value="1"/>
</dbReference>
<feature type="compositionally biased region" description="Polar residues" evidence="9">
    <location>
        <begin position="719"/>
        <end position="731"/>
    </location>
</feature>